<dbReference type="GO" id="GO:0003700">
    <property type="term" value="F:DNA-binding transcription factor activity"/>
    <property type="evidence" value="ECO:0007669"/>
    <property type="project" value="InterPro"/>
</dbReference>
<evidence type="ECO:0000259" key="2">
    <source>
        <dbReference type="PROSITE" id="PS50937"/>
    </source>
</evidence>
<dbReference type="EMBL" id="CAEZXB010000028">
    <property type="protein sequence ID" value="CAB4682471.1"/>
    <property type="molecule type" value="Genomic_DNA"/>
</dbReference>
<gene>
    <name evidence="3" type="ORF">UFOPK2342_01267</name>
</gene>
<evidence type="ECO:0000313" key="3">
    <source>
        <dbReference type="EMBL" id="CAB4682471.1"/>
    </source>
</evidence>
<sequence>MSQFTVAAVARRLGIAPATLRTWDRRYGLGPGDHSAGAHRRYSEEDFSRLQMMRRLIAAGIAPGDAAQRALAGDPLPLTYTDSADVPAKESAAELDDSLAPLLVALHALDMSYIRETLRTQLKRNGVIATWHHSIAPLLREIGEEWQERDDAIVMEHSLSTLLMDVFGELAQVKTPINKRPILLSAAPEELHVLPLYALAAALGEKSVATHLLGARTPSRALAAVMAKNGPLAVFIWSQSCESARLLDFSCFPSIRPAPRIVTGGPGFAEIVHPAGATHARSLEEALSLIGGPLGL</sequence>
<dbReference type="SMART" id="SM00422">
    <property type="entry name" value="HTH_MERR"/>
    <property type="match status" value="1"/>
</dbReference>
<dbReference type="Gene3D" id="3.40.50.280">
    <property type="entry name" value="Cobalamin-binding domain"/>
    <property type="match status" value="1"/>
</dbReference>
<dbReference type="SUPFAM" id="SSF46955">
    <property type="entry name" value="Putative DNA-binding domain"/>
    <property type="match status" value="1"/>
</dbReference>
<dbReference type="Gene3D" id="1.10.1240.10">
    <property type="entry name" value="Methionine synthase domain"/>
    <property type="match status" value="1"/>
</dbReference>
<dbReference type="InterPro" id="IPR036594">
    <property type="entry name" value="Meth_synthase_dom"/>
</dbReference>
<keyword evidence="1" id="KW-0238">DNA-binding</keyword>
<dbReference type="InterPro" id="IPR047057">
    <property type="entry name" value="MerR_fam"/>
</dbReference>
<dbReference type="AlphaFoldDB" id="A0A6J6N756"/>
<dbReference type="Pfam" id="PF13411">
    <property type="entry name" value="MerR_1"/>
    <property type="match status" value="1"/>
</dbReference>
<accession>A0A6J6N756</accession>
<dbReference type="PROSITE" id="PS50937">
    <property type="entry name" value="HTH_MERR_2"/>
    <property type="match status" value="1"/>
</dbReference>
<dbReference type="InterPro" id="IPR009061">
    <property type="entry name" value="DNA-bd_dom_put_sf"/>
</dbReference>
<dbReference type="PANTHER" id="PTHR30204:SF97">
    <property type="entry name" value="MERR FAMILY REGULATORY PROTEIN"/>
    <property type="match status" value="1"/>
</dbReference>
<organism evidence="3">
    <name type="scientific">freshwater metagenome</name>
    <dbReference type="NCBI Taxonomy" id="449393"/>
    <lineage>
        <taxon>unclassified sequences</taxon>
        <taxon>metagenomes</taxon>
        <taxon>ecological metagenomes</taxon>
    </lineage>
</organism>
<dbReference type="InterPro" id="IPR000551">
    <property type="entry name" value="MerR-type_HTH_dom"/>
</dbReference>
<dbReference type="PANTHER" id="PTHR30204">
    <property type="entry name" value="REDOX-CYCLING DRUG-SENSING TRANSCRIPTIONAL ACTIVATOR SOXR"/>
    <property type="match status" value="1"/>
</dbReference>
<protein>
    <submittedName>
        <fullName evidence="3">Unannotated protein</fullName>
    </submittedName>
</protein>
<evidence type="ECO:0000256" key="1">
    <source>
        <dbReference type="ARBA" id="ARBA00023125"/>
    </source>
</evidence>
<reference evidence="3" key="1">
    <citation type="submission" date="2020-05" db="EMBL/GenBank/DDBJ databases">
        <authorList>
            <person name="Chiriac C."/>
            <person name="Salcher M."/>
            <person name="Ghai R."/>
            <person name="Kavagutti S V."/>
        </authorList>
    </citation>
    <scope>NUCLEOTIDE SEQUENCE</scope>
</reference>
<dbReference type="Gene3D" id="1.10.1660.10">
    <property type="match status" value="1"/>
</dbReference>
<dbReference type="CDD" id="cd01104">
    <property type="entry name" value="HTH_MlrA-CarA"/>
    <property type="match status" value="1"/>
</dbReference>
<proteinExistence type="predicted"/>
<dbReference type="GO" id="GO:0003677">
    <property type="term" value="F:DNA binding"/>
    <property type="evidence" value="ECO:0007669"/>
    <property type="project" value="UniProtKB-KW"/>
</dbReference>
<name>A0A6J6N756_9ZZZZ</name>
<feature type="domain" description="HTH merR-type" evidence="2">
    <location>
        <begin position="1"/>
        <end position="73"/>
    </location>
</feature>